<dbReference type="Gene3D" id="1.25.10.10">
    <property type="entry name" value="Leucine-rich Repeat Variant"/>
    <property type="match status" value="1"/>
</dbReference>
<gene>
    <name evidence="2" type="ORF">BSAL_27740</name>
</gene>
<dbReference type="EMBL" id="CYKH01001850">
    <property type="protein sequence ID" value="CUI15154.1"/>
    <property type="molecule type" value="Genomic_DNA"/>
</dbReference>
<dbReference type="InterPro" id="IPR016024">
    <property type="entry name" value="ARM-type_fold"/>
</dbReference>
<dbReference type="PANTHER" id="PTHR10013:SF0">
    <property type="entry name" value="GENERAL VESICULAR TRANSPORT FACTOR P115"/>
    <property type="match status" value="1"/>
</dbReference>
<dbReference type="OMA" id="FWSRFHA"/>
<dbReference type="InterPro" id="IPR024095">
    <property type="entry name" value="Vesicle_P115"/>
</dbReference>
<evidence type="ECO:0000313" key="2">
    <source>
        <dbReference type="EMBL" id="CUI15154.1"/>
    </source>
</evidence>
<dbReference type="GO" id="GO:0006888">
    <property type="term" value="P:endoplasmic reticulum to Golgi vesicle-mediated transport"/>
    <property type="evidence" value="ECO:0007669"/>
    <property type="project" value="TreeGrafter"/>
</dbReference>
<dbReference type="AlphaFoldDB" id="A0A0S4KL82"/>
<dbReference type="GO" id="GO:0005783">
    <property type="term" value="C:endoplasmic reticulum"/>
    <property type="evidence" value="ECO:0007669"/>
    <property type="project" value="TreeGrafter"/>
</dbReference>
<dbReference type="GO" id="GO:0005795">
    <property type="term" value="C:Golgi stack"/>
    <property type="evidence" value="ECO:0007669"/>
    <property type="project" value="TreeGrafter"/>
</dbReference>
<sequence>MSFLVKQLMKSAVGQAATGREPDPFSVTPSAPSGPSHAAVVRTLMLRIETCQVAQDRREALRELSNVSDLGVYLTVEHSRSLLQIAKDAVGVDHEISSGVLDILSAATDPATTSVDHSERVLGAVVDVPFFLGYFDDASFWSKYHAVQMIQRLEQAHTATVHQQLLATHGLHAIIDVLNDDSNGGALRNEGLILLAALTATNQELQTIIAFENGFDSLFQIIQEESGLAGGVVVTDCLSTIMNMLRGNNATQKFFREMGCARHLVPILNAISPSAAEVQGLAKPVAGEAPAWVSEFSQSISADASVTLHRCFAILQCLLQGSDMNGEGPATRTALVHSGLIPALAAVAFAPAERVDPAIRAEALRTTVLMLQKVRASCDAFAQCRVSQRYDTTNKRAWFVGSVVWATLRMMLSTADEATQVACSSILGALVDASGSSVAVASALMKNLSKPSTTSVPLPVHDGSHCGPLVAAALFSHLATPSSTATYYVAILLQQSLMVPQVSEQLLHVPWEGTAKTFFLAYATHVVRVIQAKQADACTISALIRPLLVWLMFTSKAAVMLLGSDGATFQFFLDWFSQHRDSVHTRFLSLIASCAIALAAPVTVAAASGAIAPSRSMQQLSEAAHVDRAALFQQISERTIAGKKLRDLAEDIEQSQDWTGAPSSAVTSPKPCLYDNAFKALIGDIIKQTNHILQPTVSAVAPSTDVQQVSPERQEHMPATTAVKVPSPAAAASPRAVSPVVVIPSAQLPPVAYEHSRVDVTTEEVKEAQQRRSAEVEEKMAAQAAAFHELQSTMQQKKNSGRLSKGCLTCGRYPNSSTSSPGH</sequence>
<dbReference type="PANTHER" id="PTHR10013">
    <property type="entry name" value="GENERAL VESICULAR TRANSPORT FACTOR P115"/>
    <property type="match status" value="1"/>
</dbReference>
<feature type="compositionally biased region" description="Polar residues" evidence="1">
    <location>
        <begin position="814"/>
        <end position="823"/>
    </location>
</feature>
<dbReference type="Proteomes" id="UP000051952">
    <property type="component" value="Unassembled WGS sequence"/>
</dbReference>
<evidence type="ECO:0000256" key="1">
    <source>
        <dbReference type="SAM" id="MobiDB-lite"/>
    </source>
</evidence>
<feature type="region of interest" description="Disordered" evidence="1">
    <location>
        <begin position="15"/>
        <end position="35"/>
    </location>
</feature>
<protein>
    <submittedName>
        <fullName evidence="2">Uncharacterized protein</fullName>
    </submittedName>
</protein>
<feature type="region of interest" description="Disordered" evidence="1">
    <location>
        <begin position="793"/>
        <end position="823"/>
    </location>
</feature>
<proteinExistence type="predicted"/>
<dbReference type="OrthoDB" id="198977at2759"/>
<dbReference type="InterPro" id="IPR011989">
    <property type="entry name" value="ARM-like"/>
</dbReference>
<dbReference type="GO" id="GO:0012507">
    <property type="term" value="C:ER to Golgi transport vesicle membrane"/>
    <property type="evidence" value="ECO:0007669"/>
    <property type="project" value="TreeGrafter"/>
</dbReference>
<feature type="compositionally biased region" description="Polar residues" evidence="1">
    <location>
        <begin position="793"/>
        <end position="802"/>
    </location>
</feature>
<dbReference type="VEuPathDB" id="TriTrypDB:BSAL_27740"/>
<reference evidence="3" key="1">
    <citation type="submission" date="2015-09" db="EMBL/GenBank/DDBJ databases">
        <authorList>
            <consortium name="Pathogen Informatics"/>
        </authorList>
    </citation>
    <scope>NUCLEOTIDE SEQUENCE [LARGE SCALE GENOMIC DNA]</scope>
    <source>
        <strain evidence="3">Lake Konstanz</strain>
    </source>
</reference>
<evidence type="ECO:0000313" key="3">
    <source>
        <dbReference type="Proteomes" id="UP000051952"/>
    </source>
</evidence>
<accession>A0A0S4KL82</accession>
<dbReference type="GO" id="GO:0061025">
    <property type="term" value="P:membrane fusion"/>
    <property type="evidence" value="ECO:0007669"/>
    <property type="project" value="TreeGrafter"/>
</dbReference>
<name>A0A0S4KL82_BODSA</name>
<keyword evidence="3" id="KW-1185">Reference proteome</keyword>
<organism evidence="2 3">
    <name type="scientific">Bodo saltans</name>
    <name type="common">Flagellated protozoan</name>
    <dbReference type="NCBI Taxonomy" id="75058"/>
    <lineage>
        <taxon>Eukaryota</taxon>
        <taxon>Discoba</taxon>
        <taxon>Euglenozoa</taxon>
        <taxon>Kinetoplastea</taxon>
        <taxon>Metakinetoplastina</taxon>
        <taxon>Eubodonida</taxon>
        <taxon>Bodonidae</taxon>
        <taxon>Bodo</taxon>
    </lineage>
</organism>
<dbReference type="SUPFAM" id="SSF48371">
    <property type="entry name" value="ARM repeat"/>
    <property type="match status" value="1"/>
</dbReference>
<dbReference type="GO" id="GO:0048211">
    <property type="term" value="P:Golgi vesicle docking"/>
    <property type="evidence" value="ECO:0007669"/>
    <property type="project" value="TreeGrafter"/>
</dbReference>
<dbReference type="GO" id="GO:0006886">
    <property type="term" value="P:intracellular protein transport"/>
    <property type="evidence" value="ECO:0007669"/>
    <property type="project" value="TreeGrafter"/>
</dbReference>